<sequence length="105" mass="11949">MAMHLYFKKQLKHLLKFRITNQKFCECMTRNLPRTEQYLLNITKPLPISTFLSPLRFVAIGNVVVIFRVAAAALFIFCVRLQGSKKDTDLPPAACKLGLLAKPQV</sequence>
<dbReference type="VEuPathDB" id="VectorBase:GPPI035781"/>
<name>A0A1B0BNP9_9MUSC</name>
<evidence type="ECO:0000256" key="1">
    <source>
        <dbReference type="SAM" id="Phobius"/>
    </source>
</evidence>
<keyword evidence="1" id="KW-0472">Membrane</keyword>
<dbReference type="Proteomes" id="UP000092460">
    <property type="component" value="Unassembled WGS sequence"/>
</dbReference>
<keyword evidence="3" id="KW-1185">Reference proteome</keyword>
<accession>A0A1B0BNP9</accession>
<reference evidence="2" key="2">
    <citation type="submission" date="2020-05" db="UniProtKB">
        <authorList>
            <consortium name="EnsemblMetazoa"/>
        </authorList>
    </citation>
    <scope>IDENTIFICATION</scope>
    <source>
        <strain evidence="2">IAEA</strain>
    </source>
</reference>
<feature type="transmembrane region" description="Helical" evidence="1">
    <location>
        <begin position="57"/>
        <end position="79"/>
    </location>
</feature>
<evidence type="ECO:0000313" key="2">
    <source>
        <dbReference type="EnsemblMetazoa" id="GPPI035781-PA"/>
    </source>
</evidence>
<protein>
    <submittedName>
        <fullName evidence="2">Uncharacterized protein</fullName>
    </submittedName>
</protein>
<dbReference type="AlphaFoldDB" id="A0A1B0BNP9"/>
<reference evidence="3" key="1">
    <citation type="submission" date="2015-01" db="EMBL/GenBank/DDBJ databases">
        <authorList>
            <person name="Aksoy S."/>
            <person name="Warren W."/>
            <person name="Wilson R.K."/>
        </authorList>
    </citation>
    <scope>NUCLEOTIDE SEQUENCE [LARGE SCALE GENOMIC DNA]</scope>
    <source>
        <strain evidence="3">IAEA</strain>
    </source>
</reference>
<keyword evidence="1" id="KW-0812">Transmembrane</keyword>
<evidence type="ECO:0000313" key="3">
    <source>
        <dbReference type="Proteomes" id="UP000092460"/>
    </source>
</evidence>
<keyword evidence="1" id="KW-1133">Transmembrane helix</keyword>
<organism evidence="2 3">
    <name type="scientific">Glossina palpalis gambiensis</name>
    <dbReference type="NCBI Taxonomy" id="67801"/>
    <lineage>
        <taxon>Eukaryota</taxon>
        <taxon>Metazoa</taxon>
        <taxon>Ecdysozoa</taxon>
        <taxon>Arthropoda</taxon>
        <taxon>Hexapoda</taxon>
        <taxon>Insecta</taxon>
        <taxon>Pterygota</taxon>
        <taxon>Neoptera</taxon>
        <taxon>Endopterygota</taxon>
        <taxon>Diptera</taxon>
        <taxon>Brachycera</taxon>
        <taxon>Muscomorpha</taxon>
        <taxon>Hippoboscoidea</taxon>
        <taxon>Glossinidae</taxon>
        <taxon>Glossina</taxon>
    </lineage>
</organism>
<dbReference type="EnsemblMetazoa" id="GPPI035781-RA">
    <property type="protein sequence ID" value="GPPI035781-PA"/>
    <property type="gene ID" value="GPPI035781"/>
</dbReference>
<proteinExistence type="predicted"/>
<dbReference type="EMBL" id="JXJN01017551">
    <property type="status" value="NOT_ANNOTATED_CDS"/>
    <property type="molecule type" value="Genomic_DNA"/>
</dbReference>